<sequence length="66" mass="7592">MSNEPSQKYALLVIDILNDFNFKHGKTLAAHTEKIVEPLLKLMNYCRGKDIPVIYINVTIVYGRQI</sequence>
<proteinExistence type="predicted"/>
<evidence type="ECO:0000313" key="1">
    <source>
        <dbReference type="EMBL" id="MBM7588378.1"/>
    </source>
</evidence>
<organism evidence="1 2">
    <name type="scientific">Rossellomorea pakistanensis</name>
    <dbReference type="NCBI Taxonomy" id="992288"/>
    <lineage>
        <taxon>Bacteria</taxon>
        <taxon>Bacillati</taxon>
        <taxon>Bacillota</taxon>
        <taxon>Bacilli</taxon>
        <taxon>Bacillales</taxon>
        <taxon>Bacillaceae</taxon>
        <taxon>Rossellomorea</taxon>
    </lineage>
</organism>
<protein>
    <submittedName>
        <fullName evidence="1">Nicotinamidase-related amidase</fullName>
    </submittedName>
</protein>
<dbReference type="InterPro" id="IPR036380">
    <property type="entry name" value="Isochorismatase-like_sf"/>
</dbReference>
<evidence type="ECO:0000313" key="2">
    <source>
        <dbReference type="Proteomes" id="UP001646157"/>
    </source>
</evidence>
<accession>A0ABS2NKJ6</accession>
<gene>
    <name evidence="1" type="ORF">JOC86_004991</name>
</gene>
<keyword evidence="2" id="KW-1185">Reference proteome</keyword>
<dbReference type="Proteomes" id="UP001646157">
    <property type="component" value="Unassembled WGS sequence"/>
</dbReference>
<dbReference type="EMBL" id="JAFBDZ010000012">
    <property type="protein sequence ID" value="MBM7588378.1"/>
    <property type="molecule type" value="Genomic_DNA"/>
</dbReference>
<dbReference type="Gene3D" id="3.40.50.850">
    <property type="entry name" value="Isochorismatase-like"/>
    <property type="match status" value="1"/>
</dbReference>
<comment type="caution">
    <text evidence="1">The sequence shown here is derived from an EMBL/GenBank/DDBJ whole genome shotgun (WGS) entry which is preliminary data.</text>
</comment>
<reference evidence="1 2" key="1">
    <citation type="submission" date="2021-01" db="EMBL/GenBank/DDBJ databases">
        <title>Genomic Encyclopedia of Type Strains, Phase IV (KMG-IV): sequencing the most valuable type-strain genomes for metagenomic binning, comparative biology and taxonomic classification.</title>
        <authorList>
            <person name="Goeker M."/>
        </authorList>
    </citation>
    <scope>NUCLEOTIDE SEQUENCE [LARGE SCALE GENOMIC DNA]</scope>
    <source>
        <strain evidence="1 2">DSM 24834</strain>
    </source>
</reference>
<dbReference type="SUPFAM" id="SSF52499">
    <property type="entry name" value="Isochorismatase-like hydrolases"/>
    <property type="match status" value="1"/>
</dbReference>
<name>A0ABS2NKJ6_9BACI</name>